<name>A0ACC1L4L4_9FUNG</name>
<dbReference type="Proteomes" id="UP001140087">
    <property type="component" value="Unassembled WGS sequence"/>
</dbReference>
<proteinExistence type="predicted"/>
<dbReference type="EMBL" id="JANBUN010000938">
    <property type="protein sequence ID" value="KAJ2800496.1"/>
    <property type="molecule type" value="Genomic_DNA"/>
</dbReference>
<comment type="caution">
    <text evidence="1">The sequence shown here is derived from an EMBL/GenBank/DDBJ whole genome shotgun (WGS) entry which is preliminary data.</text>
</comment>
<accession>A0ACC1L4L4</accession>
<reference evidence="1" key="1">
    <citation type="submission" date="2022-07" db="EMBL/GenBank/DDBJ databases">
        <title>Phylogenomic reconstructions and comparative analyses of Kickxellomycotina fungi.</title>
        <authorList>
            <person name="Reynolds N.K."/>
            <person name="Stajich J.E."/>
            <person name="Barry K."/>
            <person name="Grigoriev I.V."/>
            <person name="Crous P."/>
            <person name="Smith M.E."/>
        </authorList>
    </citation>
    <scope>NUCLEOTIDE SEQUENCE</scope>
    <source>
        <strain evidence="1">BCRC 34780</strain>
    </source>
</reference>
<gene>
    <name evidence="1" type="ORF">H4R21_003154</name>
</gene>
<keyword evidence="2" id="KW-1185">Reference proteome</keyword>
<sequence>MSLASDSSEQTPDADAQRSARAAGLYAALETDRGATAAEIKRAYRRLALRHHPDRNRGAPAVSADEFVRIQYAYDVLTDERLRRIYDRYGEMGVQMADRVGGELLDPLVSGVLSVFAFATAAAALLLIAFFALLARRVDHANSWPFAVIFAPLWAVDLAALAAVALAAARSLFGAGGSGDNGTAPSDTGSPDASPHGSEDEAEPDSDASAAWPPPAPTDETPLLGTPRRKRQRRRHRVRAVRRLAEACLGQVAAFVPVAYMLLLIAFQVMLVARLDGHAAWTALQVAAPWFCIEAIHFVLLTLQLLAGLQPIRDQPVVAAVQQAAVLAADMYWWLAIRVALGLLVVAKVSGALESWNWALVLVPAYLPAVRWAVALCLLGRQLRAPGGDADMRQNAGAIVVVSAVAFGIVTAFVYSFVALLVWKLEQPLAVRLALVFVPVFVALALVCCCCSCCGLCLAYGIEASLDADAEADPAAAPHTSRRIT</sequence>
<evidence type="ECO:0000313" key="2">
    <source>
        <dbReference type="Proteomes" id="UP001140087"/>
    </source>
</evidence>
<evidence type="ECO:0000313" key="1">
    <source>
        <dbReference type="EMBL" id="KAJ2800496.1"/>
    </source>
</evidence>
<organism evidence="1 2">
    <name type="scientific">Coemansia helicoidea</name>
    <dbReference type="NCBI Taxonomy" id="1286919"/>
    <lineage>
        <taxon>Eukaryota</taxon>
        <taxon>Fungi</taxon>
        <taxon>Fungi incertae sedis</taxon>
        <taxon>Zoopagomycota</taxon>
        <taxon>Kickxellomycotina</taxon>
        <taxon>Kickxellomycetes</taxon>
        <taxon>Kickxellales</taxon>
        <taxon>Kickxellaceae</taxon>
        <taxon>Coemansia</taxon>
    </lineage>
</organism>
<protein>
    <submittedName>
        <fullName evidence="1">Uncharacterized protein</fullName>
    </submittedName>
</protein>